<dbReference type="RefSeq" id="WP_016525581.1">
    <property type="nucleotide sequence ID" value="NZ_KE332518.1"/>
</dbReference>
<dbReference type="STRING" id="1125699.HMPREF9194_01297"/>
<proteinExistence type="predicted"/>
<name>S3K0E3_TREMA</name>
<evidence type="ECO:0008006" key="4">
    <source>
        <dbReference type="Google" id="ProtNLM"/>
    </source>
</evidence>
<protein>
    <recommendedName>
        <fullName evidence="4">Lipoprotein</fullName>
    </recommendedName>
</protein>
<dbReference type="eggNOG" id="ENOG5030V2A">
    <property type="taxonomic scope" value="Bacteria"/>
</dbReference>
<reference evidence="2 3" key="1">
    <citation type="submission" date="2013-04" db="EMBL/GenBank/DDBJ databases">
        <title>The Genome Sequence of Treponema maltophilum ATCC 51939.</title>
        <authorList>
            <consortium name="The Broad Institute Genomics Platform"/>
            <person name="Earl A."/>
            <person name="Ward D."/>
            <person name="Feldgarden M."/>
            <person name="Gevers D."/>
            <person name="Leonetti C."/>
            <person name="Blanton J.M."/>
            <person name="Dewhirst F.E."/>
            <person name="Izard J."/>
            <person name="Walker B."/>
            <person name="Young S."/>
            <person name="Zeng Q."/>
            <person name="Gargeya S."/>
            <person name="Fitzgerald M."/>
            <person name="Haas B."/>
            <person name="Abouelleil A."/>
            <person name="Allen A.W."/>
            <person name="Alvarado L."/>
            <person name="Arachchi H.M."/>
            <person name="Berlin A.M."/>
            <person name="Chapman S.B."/>
            <person name="Gainer-Dewar J."/>
            <person name="Goldberg J."/>
            <person name="Griggs A."/>
            <person name="Gujja S."/>
            <person name="Hansen M."/>
            <person name="Howarth C."/>
            <person name="Imamovic A."/>
            <person name="Ireland A."/>
            <person name="Larimer J."/>
            <person name="McCowan C."/>
            <person name="Murphy C."/>
            <person name="Pearson M."/>
            <person name="Poon T.W."/>
            <person name="Priest M."/>
            <person name="Roberts A."/>
            <person name="Saif S."/>
            <person name="Shea T."/>
            <person name="Sisk P."/>
            <person name="Sykes S."/>
            <person name="Wortman J."/>
            <person name="Nusbaum C."/>
            <person name="Birren B."/>
        </authorList>
    </citation>
    <scope>NUCLEOTIDE SEQUENCE [LARGE SCALE GENOMIC DNA]</scope>
    <source>
        <strain evidence="2 3">ATCC 51939</strain>
    </source>
</reference>
<keyword evidence="1" id="KW-0732">Signal</keyword>
<sequence>MNAGKKQSHCFFSFALIACAAFSAASCSQSTGAAQDFPAEKTLRASVSESAASVQWTLNDAHTPQTEAEHAAGTQDQTASGVHASADTYTAAEVRLPSGSSQNAESIFASLLALEKPVYPFLEGFTVLDSSVLPRAARPLLNRVLEGCKSKKLDEAFFASGLGFLKTVAEYELQSLPEADSWIVGYAQKSGGSVYEVSVRFFGARGFFDAYVYIAEDGSGEYKVEQLFFGKAEK</sequence>
<dbReference type="HOGENOM" id="CLU_1184614_0_0_12"/>
<evidence type="ECO:0000313" key="2">
    <source>
        <dbReference type="EMBL" id="EPF30970.1"/>
    </source>
</evidence>
<dbReference type="OrthoDB" id="359660at2"/>
<feature type="signal peptide" evidence="1">
    <location>
        <begin position="1"/>
        <end position="20"/>
    </location>
</feature>
<dbReference type="Proteomes" id="UP000014541">
    <property type="component" value="Unassembled WGS sequence"/>
</dbReference>
<comment type="caution">
    <text evidence="2">The sequence shown here is derived from an EMBL/GenBank/DDBJ whole genome shotgun (WGS) entry which is preliminary data.</text>
</comment>
<organism evidence="2 3">
    <name type="scientific">Treponema maltophilum ATCC 51939</name>
    <dbReference type="NCBI Taxonomy" id="1125699"/>
    <lineage>
        <taxon>Bacteria</taxon>
        <taxon>Pseudomonadati</taxon>
        <taxon>Spirochaetota</taxon>
        <taxon>Spirochaetia</taxon>
        <taxon>Spirochaetales</taxon>
        <taxon>Treponemataceae</taxon>
        <taxon>Treponema</taxon>
    </lineage>
</organism>
<dbReference type="PATRIC" id="fig|1125699.3.peg.1314"/>
<dbReference type="EMBL" id="ATFF01000006">
    <property type="protein sequence ID" value="EPF30970.1"/>
    <property type="molecule type" value="Genomic_DNA"/>
</dbReference>
<gene>
    <name evidence="2" type="ORF">HMPREF9194_01297</name>
</gene>
<feature type="chain" id="PRO_5004511121" description="Lipoprotein" evidence="1">
    <location>
        <begin position="21"/>
        <end position="234"/>
    </location>
</feature>
<evidence type="ECO:0000256" key="1">
    <source>
        <dbReference type="SAM" id="SignalP"/>
    </source>
</evidence>
<accession>S3K0E3</accession>
<evidence type="ECO:0000313" key="3">
    <source>
        <dbReference type="Proteomes" id="UP000014541"/>
    </source>
</evidence>
<dbReference type="PROSITE" id="PS51257">
    <property type="entry name" value="PROKAR_LIPOPROTEIN"/>
    <property type="match status" value="1"/>
</dbReference>
<dbReference type="AlphaFoldDB" id="S3K0E3"/>
<keyword evidence="3" id="KW-1185">Reference proteome</keyword>